<comment type="caution">
    <text evidence="2">The sequence shown here is derived from an EMBL/GenBank/DDBJ whole genome shotgun (WGS) entry which is preliminary data.</text>
</comment>
<dbReference type="Proteomes" id="UP001626550">
    <property type="component" value="Unassembled WGS sequence"/>
</dbReference>
<sequence length="223" mass="25475">MDDMFDMMRSRYNSLLGRKYLRKKHLRRGIVAMQALKFQEEQSKCGNGMPPLKLRFRVDENFRLVIEDLNEEEDSTSKSDPDVDITGIQSPSLTIDDSDNETNNSEANEPNPVSSEDIQTSSNSFQQIQAQIHAPSPNNQAPFTPIAITDLGIPLADTESITELPEEQPLELQQQAEIQQRNQALRNFGARPLIRFFRMCCSFTLQTVSNMFAGLFKLRYMHN</sequence>
<organism evidence="2 3">
    <name type="scientific">Cichlidogyrus casuarinus</name>
    <dbReference type="NCBI Taxonomy" id="1844966"/>
    <lineage>
        <taxon>Eukaryota</taxon>
        <taxon>Metazoa</taxon>
        <taxon>Spiralia</taxon>
        <taxon>Lophotrochozoa</taxon>
        <taxon>Platyhelminthes</taxon>
        <taxon>Monogenea</taxon>
        <taxon>Monopisthocotylea</taxon>
        <taxon>Dactylogyridea</taxon>
        <taxon>Ancyrocephalidae</taxon>
        <taxon>Cichlidogyrus</taxon>
    </lineage>
</organism>
<gene>
    <name evidence="2" type="ORF">Ciccas_005384</name>
</gene>
<dbReference type="EMBL" id="JBJKFK010000628">
    <property type="protein sequence ID" value="KAL3315976.1"/>
    <property type="molecule type" value="Genomic_DNA"/>
</dbReference>
<accession>A0ABD2Q8S9</accession>
<protein>
    <submittedName>
        <fullName evidence="2">Uncharacterized protein</fullName>
    </submittedName>
</protein>
<proteinExistence type="predicted"/>
<keyword evidence="3" id="KW-1185">Reference proteome</keyword>
<feature type="region of interest" description="Disordered" evidence="1">
    <location>
        <begin position="71"/>
        <end position="125"/>
    </location>
</feature>
<evidence type="ECO:0000313" key="2">
    <source>
        <dbReference type="EMBL" id="KAL3315976.1"/>
    </source>
</evidence>
<evidence type="ECO:0000256" key="1">
    <source>
        <dbReference type="SAM" id="MobiDB-lite"/>
    </source>
</evidence>
<evidence type="ECO:0000313" key="3">
    <source>
        <dbReference type="Proteomes" id="UP001626550"/>
    </source>
</evidence>
<dbReference type="AlphaFoldDB" id="A0ABD2Q8S9"/>
<feature type="compositionally biased region" description="Polar residues" evidence="1">
    <location>
        <begin position="87"/>
        <end position="125"/>
    </location>
</feature>
<reference evidence="2 3" key="1">
    <citation type="submission" date="2024-11" db="EMBL/GenBank/DDBJ databases">
        <title>Adaptive evolution of stress response genes in parasites aligns with host niche diversity.</title>
        <authorList>
            <person name="Hahn C."/>
            <person name="Resl P."/>
        </authorList>
    </citation>
    <scope>NUCLEOTIDE SEQUENCE [LARGE SCALE GENOMIC DNA]</scope>
    <source>
        <strain evidence="2">EGGRZ-B1_66</strain>
        <tissue evidence="2">Body</tissue>
    </source>
</reference>
<name>A0ABD2Q8S9_9PLAT</name>